<sequence>MFCLLLSIYTVLAAIRLLESTTTYDHSDVLDFKDPCTDAVAHMGDIALDEEDVIALGLEIRKNKSTNSDNAGLRLSRKQKRKIRELYRKQRLVQRQRRKVAKRRNSQSRGSAKLRTRAATSKKDRIWPGGVIPYIIEGNFTGAQKRMFLQAMRHWENSTCVTFVEREKKHGNNYILFTYRSCGCCSFVGRKVDGPQAISIGKNCDKFGVVVHELGHVVGFWHEHTRPDRDDFVSINHQHIEEGQKYNFEKLKVTEVNSLNESYDYASIMHYARNTFSRGQFLDTITPRNLSRLVRPQIGQRKHLSEGDIRQTSKLYRCKRCGSTLLALEGGFESPNSRNQDCEWRISITAGFSILLNITRIRIVGNCEQNFVEVRKGHDTESPLIQRLCATDTHYFVNVQHNRLVVRYQSTMPSNFISAQYKWYCGGHLELDEGYLYSPNYPDDYPLGAECLWSITMTENFQVGIRFDFFDMERHENCNYDYVEIGDGPVIIGKFCGWILSEPVASPSNTMWVRFRSDTSVVKGGFSAKFFKEINECASPDNGGCAHGCNNTIGGYECLCDFGFELSADGKNCEKACGGLILNQSHGNVSTPLWPANYPANKRCIWSIKAPEYYMITLKFVFFELEGNDVCKYDFVQVTSGNENLGKFCGNHSPPTISSPSNEMNVVFNSDNTVFMSGFVAQWFLDKNECQDDNGGCAHICTNTLGSYNCSCRADYTLHHNMRECKEATCSKVITTLMGTILSPKYPLKYPSKKDCTWSLEIPNGHRIKLIFNVFDLEFHDNCDYDWLRIIDGDVNTGHSLDGDVTSGHSLGTFCNDETKEVAPLTTSTNRVFLMFHTDPSVEKKGFKIDHTTVCGATLKAEVGVSNQITSHATFGDQPYDVEQDCAWHLITQDPLVGVNITWQQFELEWEKKCTYDSVRILDGGRHGEAHGPYCRDDEQFADTFLSKSDVVDVIFSSDGTIQKKGFKLTYQGYWLSSKKASRMANPKKGKLAMGD</sequence>
<dbReference type="InterPro" id="IPR000859">
    <property type="entry name" value="CUB_dom"/>
</dbReference>
<evidence type="ECO:0000256" key="7">
    <source>
        <dbReference type="ARBA" id="ARBA00022833"/>
    </source>
</evidence>
<feature type="compositionally biased region" description="Basic residues" evidence="17">
    <location>
        <begin position="97"/>
        <end position="116"/>
    </location>
</feature>
<keyword evidence="6 15" id="KW-0378">Hydrolase</keyword>
<dbReference type="SMART" id="SM00042">
    <property type="entry name" value="CUB"/>
    <property type="match status" value="5"/>
</dbReference>
<dbReference type="Gene3D" id="2.60.120.290">
    <property type="entry name" value="Spermadhesin, CUB domain"/>
    <property type="match status" value="5"/>
</dbReference>
<dbReference type="FunFam" id="2.10.25.10:FF:000240">
    <property type="entry name" value="Vitamin K-dependent protein S"/>
    <property type="match status" value="1"/>
</dbReference>
<feature type="domain" description="CUB" evidence="18">
    <location>
        <begin position="855"/>
        <end position="974"/>
    </location>
</feature>
<keyword evidence="5" id="KW-0677">Repeat</keyword>
<evidence type="ECO:0000259" key="19">
    <source>
        <dbReference type="PROSITE" id="PS51864"/>
    </source>
</evidence>
<dbReference type="InterPro" id="IPR001506">
    <property type="entry name" value="Peptidase_M12A"/>
</dbReference>
<dbReference type="InterPro" id="IPR018097">
    <property type="entry name" value="EGF_Ca-bd_CS"/>
</dbReference>
<dbReference type="FunFam" id="3.40.390.10:FF:000004">
    <property type="entry name" value="Metalloendopeptidase"/>
    <property type="match status" value="1"/>
</dbReference>
<feature type="domain" description="CUB" evidence="18">
    <location>
        <begin position="730"/>
        <end position="854"/>
    </location>
</feature>
<keyword evidence="4" id="KW-0732">Signal</keyword>
<dbReference type="SUPFAM" id="SSF49854">
    <property type="entry name" value="Spermadhesin, CUB domain"/>
    <property type="match status" value="5"/>
</dbReference>
<keyword evidence="10 14" id="KW-1015">Disulfide bond</keyword>
<organism evidence="20">
    <name type="scientific">Meara stichopi</name>
    <dbReference type="NCBI Taxonomy" id="84115"/>
    <lineage>
        <taxon>Eukaryota</taxon>
        <taxon>Metazoa</taxon>
        <taxon>Xenacoelomorpha</taxon>
        <taxon>Acoelomorpha</taxon>
        <taxon>Nemertodermatida</taxon>
        <taxon>Nemertodermatidae</taxon>
        <taxon>Meara</taxon>
    </lineage>
</organism>
<keyword evidence="8 15" id="KW-0482">Metalloprotease</keyword>
<feature type="domain" description="CUB" evidence="18">
    <location>
        <begin position="321"/>
        <end position="424"/>
    </location>
</feature>
<dbReference type="GO" id="GO:0005509">
    <property type="term" value="F:calcium ion binding"/>
    <property type="evidence" value="ECO:0007669"/>
    <property type="project" value="InterPro"/>
</dbReference>
<dbReference type="InterPro" id="IPR035914">
    <property type="entry name" value="Sperma_CUB_dom_sf"/>
</dbReference>
<dbReference type="PANTHER" id="PTHR24251">
    <property type="entry name" value="OVOCHYMASE-RELATED"/>
    <property type="match status" value="1"/>
</dbReference>
<feature type="binding site" evidence="13 15">
    <location>
        <position position="222"/>
    </location>
    <ligand>
        <name>Zn(2+)</name>
        <dbReference type="ChEBI" id="CHEBI:29105"/>
        <note>catalytic</note>
    </ligand>
</feature>
<protein>
    <recommendedName>
        <fullName evidence="16">Metalloendopeptidase</fullName>
        <ecNumber evidence="16">3.4.24.-</ecNumber>
    </recommendedName>
</protein>
<dbReference type="Gene3D" id="3.40.390.10">
    <property type="entry name" value="Collagenase (Catalytic Domain)"/>
    <property type="match status" value="1"/>
</dbReference>
<accession>A0A2P1DVF2</accession>
<keyword evidence="2 15" id="KW-0645">Protease</keyword>
<evidence type="ECO:0000256" key="14">
    <source>
        <dbReference type="PROSITE-ProRule" id="PRU00059"/>
    </source>
</evidence>
<keyword evidence="3 13" id="KW-0479">Metal-binding</keyword>
<comment type="caution">
    <text evidence="14">Lacks conserved residue(s) required for the propagation of feature annotation.</text>
</comment>
<dbReference type="AlphaFoldDB" id="A0A2P1DVF2"/>
<dbReference type="Pfam" id="PF01400">
    <property type="entry name" value="Astacin"/>
    <property type="match status" value="1"/>
</dbReference>
<feature type="region of interest" description="Disordered" evidence="17">
    <location>
        <begin position="97"/>
        <end position="119"/>
    </location>
</feature>
<evidence type="ECO:0000256" key="4">
    <source>
        <dbReference type="ARBA" id="ARBA00022729"/>
    </source>
</evidence>
<evidence type="ECO:0000256" key="11">
    <source>
        <dbReference type="ARBA" id="ARBA00023180"/>
    </source>
</evidence>
<dbReference type="GO" id="GO:0004222">
    <property type="term" value="F:metalloendopeptidase activity"/>
    <property type="evidence" value="ECO:0007669"/>
    <property type="project" value="UniProtKB-UniRule"/>
</dbReference>
<dbReference type="Pfam" id="PF07645">
    <property type="entry name" value="EGF_CA"/>
    <property type="match status" value="1"/>
</dbReference>
<name>A0A2P1DVF2_9BILA</name>
<evidence type="ECO:0000256" key="2">
    <source>
        <dbReference type="ARBA" id="ARBA00022670"/>
    </source>
</evidence>
<keyword evidence="11" id="KW-0325">Glycoprotein</keyword>
<feature type="disulfide bond" evidence="14">
    <location>
        <begin position="577"/>
        <end position="604"/>
    </location>
</feature>
<dbReference type="CDD" id="cd00054">
    <property type="entry name" value="EGF_CA"/>
    <property type="match status" value="2"/>
</dbReference>
<feature type="binding site" evidence="13 15">
    <location>
        <position position="216"/>
    </location>
    <ligand>
        <name>Zn(2+)</name>
        <dbReference type="ChEBI" id="CHEBI:29105"/>
        <note>catalytic</note>
    </ligand>
</feature>
<dbReference type="GO" id="GO:0006508">
    <property type="term" value="P:proteolysis"/>
    <property type="evidence" value="ECO:0007669"/>
    <property type="project" value="UniProtKB-KW"/>
</dbReference>
<dbReference type="FunFam" id="2.60.120.290:FF:000013">
    <property type="entry name" value="Membrane frizzled-related protein"/>
    <property type="match status" value="2"/>
</dbReference>
<reference evidence="20" key="1">
    <citation type="journal article" date="2018" name="Nature">
        <title>Convergent evolution of bilaterian nerve cords.</title>
        <authorList>
            <person name="Martin-Duran J.M."/>
            <person name="Pang K."/>
            <person name="Borve A."/>
            <person name="Le H.S."/>
            <person name="Furu A."/>
            <person name="Cannon J.T."/>
            <person name="Jondelius U."/>
            <person name="Hejnol A."/>
        </authorList>
    </citation>
    <scope>NUCLEOTIDE SEQUENCE</scope>
</reference>
<dbReference type="PROSITE" id="PS01187">
    <property type="entry name" value="EGF_CA"/>
    <property type="match status" value="2"/>
</dbReference>
<dbReference type="InterPro" id="IPR049883">
    <property type="entry name" value="NOTCH1_EGF-like"/>
</dbReference>
<feature type="active site" evidence="12 15">
    <location>
        <position position="213"/>
    </location>
</feature>
<dbReference type="InterPro" id="IPR015446">
    <property type="entry name" value="BMP_1/tolloid-like"/>
</dbReference>
<dbReference type="SMART" id="SM00235">
    <property type="entry name" value="ZnMc"/>
    <property type="match status" value="1"/>
</dbReference>
<dbReference type="PROSITE" id="PS01186">
    <property type="entry name" value="EGF_2"/>
    <property type="match status" value="1"/>
</dbReference>
<dbReference type="Pfam" id="PF14670">
    <property type="entry name" value="FXa_inhibition"/>
    <property type="match status" value="1"/>
</dbReference>
<dbReference type="PRINTS" id="PR00480">
    <property type="entry name" value="ASTACIN"/>
</dbReference>
<evidence type="ECO:0000256" key="3">
    <source>
        <dbReference type="ARBA" id="ARBA00022723"/>
    </source>
</evidence>
<keyword evidence="7 13" id="KW-0862">Zinc</keyword>
<evidence type="ECO:0000256" key="1">
    <source>
        <dbReference type="ARBA" id="ARBA00022536"/>
    </source>
</evidence>
<evidence type="ECO:0000256" key="12">
    <source>
        <dbReference type="PIRSR" id="PIRSR001199-1"/>
    </source>
</evidence>
<dbReference type="FunFam" id="2.60.120.290:FF:000005">
    <property type="entry name" value="Procollagen C-endopeptidase enhancer 1"/>
    <property type="match status" value="1"/>
</dbReference>
<evidence type="ECO:0000256" key="15">
    <source>
        <dbReference type="PROSITE-ProRule" id="PRU01211"/>
    </source>
</evidence>
<dbReference type="EMBL" id="KY709810">
    <property type="protein sequence ID" value="AVK72361.1"/>
    <property type="molecule type" value="mRNA"/>
</dbReference>
<dbReference type="CDD" id="cd00041">
    <property type="entry name" value="CUB"/>
    <property type="match status" value="4"/>
</dbReference>
<dbReference type="InterPro" id="IPR024079">
    <property type="entry name" value="MetalloPept_cat_dom_sf"/>
</dbReference>
<dbReference type="PROSITE" id="PS51864">
    <property type="entry name" value="ASTACIN"/>
    <property type="match status" value="1"/>
</dbReference>
<dbReference type="SMART" id="SM00179">
    <property type="entry name" value="EGF_CA"/>
    <property type="match status" value="2"/>
</dbReference>
<dbReference type="SUPFAM" id="SSF55486">
    <property type="entry name" value="Metalloproteases ('zincins'), catalytic domain"/>
    <property type="match status" value="1"/>
</dbReference>
<evidence type="ECO:0000256" key="5">
    <source>
        <dbReference type="ARBA" id="ARBA00022737"/>
    </source>
</evidence>
<dbReference type="SMART" id="SM00181">
    <property type="entry name" value="EGF"/>
    <property type="match status" value="2"/>
</dbReference>
<dbReference type="SUPFAM" id="SSF57196">
    <property type="entry name" value="EGF/Laminin"/>
    <property type="match status" value="2"/>
</dbReference>
<dbReference type="Gene3D" id="2.10.25.10">
    <property type="entry name" value="Laminin"/>
    <property type="match status" value="2"/>
</dbReference>
<dbReference type="PROSITE" id="PS00010">
    <property type="entry name" value="ASX_HYDROXYL"/>
    <property type="match status" value="2"/>
</dbReference>
<feature type="domain" description="Peptidase M12A" evidence="19">
    <location>
        <begin position="118"/>
        <end position="319"/>
    </location>
</feature>
<dbReference type="PIRSF" id="PIRSF001199">
    <property type="entry name" value="BMP_1/tolloid-like"/>
    <property type="match status" value="1"/>
</dbReference>
<evidence type="ECO:0000256" key="6">
    <source>
        <dbReference type="ARBA" id="ARBA00022801"/>
    </source>
</evidence>
<dbReference type="InterPro" id="IPR006026">
    <property type="entry name" value="Peptidase_Metallo"/>
</dbReference>
<evidence type="ECO:0000256" key="16">
    <source>
        <dbReference type="RuleBase" id="RU361183"/>
    </source>
</evidence>
<evidence type="ECO:0000256" key="17">
    <source>
        <dbReference type="SAM" id="MobiDB-lite"/>
    </source>
</evidence>
<keyword evidence="1" id="KW-0245">EGF-like domain</keyword>
<dbReference type="InterPro" id="IPR000152">
    <property type="entry name" value="EGF-type_Asp/Asn_hydroxyl_site"/>
</dbReference>
<feature type="domain" description="CUB" evidence="18">
    <location>
        <begin position="425"/>
        <end position="533"/>
    </location>
</feature>
<proteinExistence type="evidence at transcript level"/>
<dbReference type="InterPro" id="IPR001881">
    <property type="entry name" value="EGF-like_Ca-bd_dom"/>
</dbReference>
<evidence type="ECO:0000256" key="8">
    <source>
        <dbReference type="ARBA" id="ARBA00023049"/>
    </source>
</evidence>
<dbReference type="PANTHER" id="PTHR24251:SF37">
    <property type="entry name" value="CUB DOMAIN-CONTAINING PROTEIN"/>
    <property type="match status" value="1"/>
</dbReference>
<dbReference type="EC" id="3.4.24.-" evidence="16"/>
<dbReference type="InterPro" id="IPR000742">
    <property type="entry name" value="EGF"/>
</dbReference>
<dbReference type="Pfam" id="PF00431">
    <property type="entry name" value="CUB"/>
    <property type="match status" value="5"/>
</dbReference>
<dbReference type="PROSITE" id="PS01180">
    <property type="entry name" value="CUB"/>
    <property type="match status" value="5"/>
</dbReference>
<feature type="domain" description="CUB" evidence="18">
    <location>
        <begin position="577"/>
        <end position="686"/>
    </location>
</feature>
<feature type="binding site" evidence="13 15">
    <location>
        <position position="212"/>
    </location>
    <ligand>
        <name>Zn(2+)</name>
        <dbReference type="ChEBI" id="CHEBI:29105"/>
        <note>catalytic</note>
    </ligand>
</feature>
<comment type="cofactor">
    <cofactor evidence="15 16">
        <name>Zn(2+)</name>
        <dbReference type="ChEBI" id="CHEBI:29105"/>
    </cofactor>
    <text evidence="15 16">Binds 1 zinc ion per subunit.</text>
</comment>
<evidence type="ECO:0000256" key="10">
    <source>
        <dbReference type="ARBA" id="ARBA00023157"/>
    </source>
</evidence>
<evidence type="ECO:0000259" key="18">
    <source>
        <dbReference type="PROSITE" id="PS01180"/>
    </source>
</evidence>
<feature type="disulfide bond" evidence="15">
    <location>
        <begin position="182"/>
        <end position="204"/>
    </location>
</feature>
<evidence type="ECO:0000256" key="9">
    <source>
        <dbReference type="ARBA" id="ARBA00023145"/>
    </source>
</evidence>
<evidence type="ECO:0000313" key="20">
    <source>
        <dbReference type="EMBL" id="AVK72361.1"/>
    </source>
</evidence>
<evidence type="ECO:0000256" key="13">
    <source>
        <dbReference type="PIRSR" id="PIRSR001199-2"/>
    </source>
</evidence>
<dbReference type="GO" id="GO:0008270">
    <property type="term" value="F:zinc ion binding"/>
    <property type="evidence" value="ECO:0007669"/>
    <property type="project" value="UniProtKB-UniRule"/>
</dbReference>
<keyword evidence="9" id="KW-0865">Zymogen</keyword>
<feature type="disulfide bond" evidence="15">
    <location>
        <begin position="184"/>
        <end position="185"/>
    </location>
</feature>